<dbReference type="EMBL" id="LT629740">
    <property type="protein sequence ID" value="SDT65141.1"/>
    <property type="molecule type" value="Genomic_DNA"/>
</dbReference>
<feature type="chain" id="PRO_5009270701" description="Outer membrane protein beta-barrel domain-containing protein" evidence="1">
    <location>
        <begin position="25"/>
        <end position="195"/>
    </location>
</feature>
<name>A0A1H2C3W4_MUCMA</name>
<dbReference type="STRING" id="652787.SAMN05216490_4605"/>
<dbReference type="AlphaFoldDB" id="A0A1H2C3W4"/>
<keyword evidence="1" id="KW-0732">Signal</keyword>
<evidence type="ECO:0008006" key="4">
    <source>
        <dbReference type="Google" id="ProtNLM"/>
    </source>
</evidence>
<accession>A0A1H2C3W4</accession>
<evidence type="ECO:0000313" key="3">
    <source>
        <dbReference type="Proteomes" id="UP000199679"/>
    </source>
</evidence>
<sequence>MKITLKKSIYLLIAFIGFTLGAKAQNVAIPDTTRISLGIDGGFPNGNLSNSYNFGVGASLQVDVPLTEKLYFTGNLGYLSFFPNNNNIGSNPEAILNVKVANMNLLPVKIGLKYFLIRGFYIQAEAGESLLINKSAIYALNTNAFTYAPQMGIVFKLHHHNYIDGGVRYERTQSFYGDGAYNNMFAVRVAYSLNL</sequence>
<evidence type="ECO:0000313" key="2">
    <source>
        <dbReference type="EMBL" id="SDT65141.1"/>
    </source>
</evidence>
<protein>
    <recommendedName>
        <fullName evidence="4">Outer membrane protein beta-barrel domain-containing protein</fullName>
    </recommendedName>
</protein>
<dbReference type="Proteomes" id="UP000199679">
    <property type="component" value="Chromosome I"/>
</dbReference>
<organism evidence="2 3">
    <name type="scientific">Mucilaginibacter mallensis</name>
    <dbReference type="NCBI Taxonomy" id="652787"/>
    <lineage>
        <taxon>Bacteria</taxon>
        <taxon>Pseudomonadati</taxon>
        <taxon>Bacteroidota</taxon>
        <taxon>Sphingobacteriia</taxon>
        <taxon>Sphingobacteriales</taxon>
        <taxon>Sphingobacteriaceae</taxon>
        <taxon>Mucilaginibacter</taxon>
    </lineage>
</organism>
<reference evidence="2 3" key="1">
    <citation type="submission" date="2016-10" db="EMBL/GenBank/DDBJ databases">
        <authorList>
            <person name="de Groot N.N."/>
        </authorList>
    </citation>
    <scope>NUCLEOTIDE SEQUENCE [LARGE SCALE GENOMIC DNA]</scope>
    <source>
        <strain evidence="2 3">MP1X4</strain>
    </source>
</reference>
<keyword evidence="3" id="KW-1185">Reference proteome</keyword>
<proteinExistence type="predicted"/>
<evidence type="ECO:0000256" key="1">
    <source>
        <dbReference type="SAM" id="SignalP"/>
    </source>
</evidence>
<gene>
    <name evidence="2" type="ORF">SAMN05216490_4605</name>
</gene>
<feature type="signal peptide" evidence="1">
    <location>
        <begin position="1"/>
        <end position="24"/>
    </location>
</feature>